<feature type="compositionally biased region" description="Basic and acidic residues" evidence="1">
    <location>
        <begin position="271"/>
        <end position="288"/>
    </location>
</feature>
<feature type="compositionally biased region" description="Basic residues" evidence="1">
    <location>
        <begin position="48"/>
        <end position="59"/>
    </location>
</feature>
<sequence length="297" mass="33071">MSTLGGVTESIALLLTIYITTTIFKCAGNKNVSKMASKRSVKQVQGGGRHRKTLKHTDKKRGGGGENMNKVVSTKESFKQQPEKVDLQKVGSSNGFNNPNLRNGTPYNEVKEKVPTNLSKRNKVHQLEGPFTPICESKRKDISLEGQTITVHKFNEVDCNSLLENNNKVKKKSSIREGEGAYKSLPLTPLPLDSPLQVPSFPELNCTGEETIKKKQNNSSRKKVLISDKQKKAESIKIQKTQCVSVIEDKKSKTNFSLLDDILKGNLFEEVKKSDEEKDESSKSKLEETQSSLKSFV</sequence>
<dbReference type="Proteomes" id="UP000035681">
    <property type="component" value="Unplaced"/>
</dbReference>
<evidence type="ECO:0000313" key="3">
    <source>
        <dbReference type="WBParaSite" id="TCONS_00002023.p1"/>
    </source>
</evidence>
<accession>A0AAF5CVR7</accession>
<feature type="region of interest" description="Disordered" evidence="1">
    <location>
        <begin position="89"/>
        <end position="108"/>
    </location>
</feature>
<feature type="region of interest" description="Disordered" evidence="1">
    <location>
        <begin position="271"/>
        <end position="297"/>
    </location>
</feature>
<feature type="compositionally biased region" description="Polar residues" evidence="1">
    <location>
        <begin position="90"/>
        <end position="106"/>
    </location>
</feature>
<protein>
    <submittedName>
        <fullName evidence="3">Uncharacterized protein</fullName>
    </submittedName>
</protein>
<keyword evidence="2" id="KW-1185">Reference proteome</keyword>
<organism evidence="2 3">
    <name type="scientific">Strongyloides stercoralis</name>
    <name type="common">Threadworm</name>
    <dbReference type="NCBI Taxonomy" id="6248"/>
    <lineage>
        <taxon>Eukaryota</taxon>
        <taxon>Metazoa</taxon>
        <taxon>Ecdysozoa</taxon>
        <taxon>Nematoda</taxon>
        <taxon>Chromadorea</taxon>
        <taxon>Rhabditida</taxon>
        <taxon>Tylenchina</taxon>
        <taxon>Panagrolaimomorpha</taxon>
        <taxon>Strongyloidoidea</taxon>
        <taxon>Strongyloididae</taxon>
        <taxon>Strongyloides</taxon>
    </lineage>
</organism>
<dbReference type="AlphaFoldDB" id="A0AAF5CVR7"/>
<name>A0AAF5CVR7_STRER</name>
<dbReference type="WBParaSite" id="TCONS_00002023.p1">
    <property type="protein sequence ID" value="TCONS_00002023.p1"/>
    <property type="gene ID" value="XLOC_001924"/>
</dbReference>
<evidence type="ECO:0000313" key="2">
    <source>
        <dbReference type="Proteomes" id="UP000035681"/>
    </source>
</evidence>
<feature type="region of interest" description="Disordered" evidence="1">
    <location>
        <begin position="43"/>
        <end position="69"/>
    </location>
</feature>
<evidence type="ECO:0000256" key="1">
    <source>
        <dbReference type="SAM" id="MobiDB-lite"/>
    </source>
</evidence>
<proteinExistence type="predicted"/>
<reference evidence="3" key="1">
    <citation type="submission" date="2024-02" db="UniProtKB">
        <authorList>
            <consortium name="WormBaseParasite"/>
        </authorList>
    </citation>
    <scope>IDENTIFICATION</scope>
</reference>